<gene>
    <name evidence="1" type="ORF">LCGC14_2195800</name>
</gene>
<protein>
    <submittedName>
        <fullName evidence="1">Uncharacterized protein</fullName>
    </submittedName>
</protein>
<organism evidence="1">
    <name type="scientific">marine sediment metagenome</name>
    <dbReference type="NCBI Taxonomy" id="412755"/>
    <lineage>
        <taxon>unclassified sequences</taxon>
        <taxon>metagenomes</taxon>
        <taxon>ecological metagenomes</taxon>
    </lineage>
</organism>
<comment type="caution">
    <text evidence="1">The sequence shown here is derived from an EMBL/GenBank/DDBJ whole genome shotgun (WGS) entry which is preliminary data.</text>
</comment>
<evidence type="ECO:0000313" key="1">
    <source>
        <dbReference type="EMBL" id="KKL61387.1"/>
    </source>
</evidence>
<accession>A0A0F9GE06</accession>
<dbReference type="EMBL" id="LAZR01028836">
    <property type="protein sequence ID" value="KKL61387.1"/>
    <property type="molecule type" value="Genomic_DNA"/>
</dbReference>
<proteinExistence type="predicted"/>
<reference evidence="1" key="1">
    <citation type="journal article" date="2015" name="Nature">
        <title>Complex archaea that bridge the gap between prokaryotes and eukaryotes.</title>
        <authorList>
            <person name="Spang A."/>
            <person name="Saw J.H."/>
            <person name="Jorgensen S.L."/>
            <person name="Zaremba-Niedzwiedzka K."/>
            <person name="Martijn J."/>
            <person name="Lind A.E."/>
            <person name="van Eijk R."/>
            <person name="Schleper C."/>
            <person name="Guy L."/>
            <person name="Ettema T.J."/>
        </authorList>
    </citation>
    <scope>NUCLEOTIDE SEQUENCE</scope>
</reference>
<dbReference type="AlphaFoldDB" id="A0A0F9GE06"/>
<dbReference type="InterPro" id="IPR053745">
    <property type="entry name" value="Viral_Tail_Comp_sf"/>
</dbReference>
<name>A0A0F9GE06_9ZZZZ</name>
<dbReference type="Gene3D" id="3.30.2000.30">
    <property type="match status" value="1"/>
</dbReference>
<sequence length="152" mass="17399">MKTLFQAIYNHFIEDPLAASITGLYNTSAPDKAVFPYIVFSLVTNIPDIDSSQQWENGLLQFNIFSSKKSPKEITDIYELLKGDTITGEGFDYFDLLIDDYDTVILERDSAILTQLDNKIWQYNVTYSFMLTYTGESATEKFCSNFYSLLSI</sequence>